<name>A0AAU7DPG9_9BACT</name>
<feature type="compositionally biased region" description="Gly residues" evidence="1">
    <location>
        <begin position="342"/>
        <end position="351"/>
    </location>
</feature>
<keyword evidence="2" id="KW-0732">Signal</keyword>
<dbReference type="Pfam" id="PF20245">
    <property type="entry name" value="DUF6600"/>
    <property type="match status" value="1"/>
</dbReference>
<dbReference type="RefSeq" id="WP_348264793.1">
    <property type="nucleotide sequence ID" value="NZ_CP121196.1"/>
</dbReference>
<feature type="domain" description="FecR protein" evidence="3">
    <location>
        <begin position="79"/>
        <end position="181"/>
    </location>
</feature>
<organism evidence="4">
    <name type="scientific">Telmatobacter sp. DSM 110680</name>
    <dbReference type="NCBI Taxonomy" id="3036704"/>
    <lineage>
        <taxon>Bacteria</taxon>
        <taxon>Pseudomonadati</taxon>
        <taxon>Acidobacteriota</taxon>
        <taxon>Terriglobia</taxon>
        <taxon>Terriglobales</taxon>
        <taxon>Acidobacteriaceae</taxon>
        <taxon>Telmatobacter</taxon>
    </lineage>
</organism>
<evidence type="ECO:0000256" key="1">
    <source>
        <dbReference type="SAM" id="MobiDB-lite"/>
    </source>
</evidence>
<evidence type="ECO:0000256" key="2">
    <source>
        <dbReference type="SAM" id="SignalP"/>
    </source>
</evidence>
<dbReference type="InterPro" id="IPR006860">
    <property type="entry name" value="FecR"/>
</dbReference>
<feature type="chain" id="PRO_5043739209" evidence="2">
    <location>
        <begin position="27"/>
        <end position="504"/>
    </location>
</feature>
<feature type="region of interest" description="Disordered" evidence="1">
    <location>
        <begin position="340"/>
        <end position="371"/>
    </location>
</feature>
<feature type="compositionally biased region" description="Low complexity" evidence="1">
    <location>
        <begin position="457"/>
        <end position="475"/>
    </location>
</feature>
<reference evidence="4" key="1">
    <citation type="submission" date="2023-03" db="EMBL/GenBank/DDBJ databases">
        <title>Edaphobacter sp.</title>
        <authorList>
            <person name="Huber K.J."/>
            <person name="Papendorf J."/>
            <person name="Pilke C."/>
            <person name="Bunk B."/>
            <person name="Sproeer C."/>
            <person name="Pester M."/>
        </authorList>
    </citation>
    <scope>NUCLEOTIDE SEQUENCE</scope>
    <source>
        <strain evidence="4">DSM 110680</strain>
    </source>
</reference>
<sequence>MTKTLLFKAMTSLPLLLLGSMLYAQADDANPPNTATDPGVSKVRIVRLSQVRGTVQIDRSNGRGFEPGIANLPIIEHNQLRTGVGVAEVEFEDNSSLRLAPNSLVEFPSLERDASGATISSVHIIKGSAYISLVKPQSGKAPVNKFAVVFGERKLELDPATHVRLTLGDTDAKLAVLDGVVHASGENGLVNIPKKKTATFAIFGQNEPTIAKDIEPTPFDAWDHDAASYHSNVASFSGVNSPYAYGMRDMAYYGSFVNAGGCGSMWRPYFASASWQPYSNGSWAWYQGAGYSWVSPYPWAWTPYHYGSWAYCDNVGWGWMPGGGWNGLNNVTTATTAVIPTGGSGNGGNGGRIPHRPTLPPSPHAPSVSAVNTKPLAGSEIASSSSFVFRKDSAGLGVPRGTLGNLHKFSNESISHGTARIPIYASVPETGRSSSGLTSSALMGASLHRGYAPPPSSFSQGSSSSYSGGSNSNMGSSGGGARSSGPSMPSAPAPSAPSGGGARK</sequence>
<evidence type="ECO:0000259" key="3">
    <source>
        <dbReference type="Pfam" id="PF04773"/>
    </source>
</evidence>
<feature type="region of interest" description="Disordered" evidence="1">
    <location>
        <begin position="452"/>
        <end position="504"/>
    </location>
</feature>
<evidence type="ECO:0000313" key="4">
    <source>
        <dbReference type="EMBL" id="XBH19574.1"/>
    </source>
</evidence>
<accession>A0AAU7DPG9</accession>
<protein>
    <submittedName>
        <fullName evidence="4">FecR domain-containing protein</fullName>
    </submittedName>
</protein>
<dbReference type="InterPro" id="IPR046535">
    <property type="entry name" value="DUF6600"/>
</dbReference>
<gene>
    <name evidence="4" type="ORF">P8935_09690</name>
</gene>
<dbReference type="EMBL" id="CP121196">
    <property type="protein sequence ID" value="XBH19574.1"/>
    <property type="molecule type" value="Genomic_DNA"/>
</dbReference>
<dbReference type="Pfam" id="PF04773">
    <property type="entry name" value="FecR"/>
    <property type="match status" value="1"/>
</dbReference>
<proteinExistence type="predicted"/>
<dbReference type="AlphaFoldDB" id="A0AAU7DPG9"/>
<feature type="signal peptide" evidence="2">
    <location>
        <begin position="1"/>
        <end position="26"/>
    </location>
</feature>